<evidence type="ECO:0000313" key="2">
    <source>
        <dbReference type="EMBL" id="AFK89309.1"/>
    </source>
</evidence>
<sequence length="101" mass="10709">MGIHRTQEAPMRTAKPMTETEQVHHLLENLTTRLARGREWATPGVQAALQRAVAGLDTGIETASPRLQTVLRGLADELAGGGDADSAGSGTVEACRTESRC</sequence>
<reference evidence="2" key="1">
    <citation type="submission" date="2012-01" db="EMBL/GenBank/DDBJ databases">
        <authorList>
            <person name="Summers A.O."/>
            <person name="Wireman J."/>
            <person name="Sale K."/>
        </authorList>
    </citation>
    <scope>NUCLEOTIDE SEQUENCE</scope>
    <source>
        <strain evidence="2">J3-40</strain>
        <plasmid evidence="2">pJ340-69</plasmid>
    </source>
</reference>
<keyword evidence="2" id="KW-0614">Plasmid</keyword>
<feature type="region of interest" description="Disordered" evidence="1">
    <location>
        <begin position="79"/>
        <end position="101"/>
    </location>
</feature>
<evidence type="ECO:0000256" key="1">
    <source>
        <dbReference type="SAM" id="MobiDB-lite"/>
    </source>
</evidence>
<geneLocation type="plasmid" evidence="2">
    <name>pJ340-69</name>
</geneLocation>
<dbReference type="EMBL" id="JQ418528">
    <property type="protein sequence ID" value="AFK89309.1"/>
    <property type="molecule type" value="Genomic_DNA"/>
</dbReference>
<name>I3W132_9MICC</name>
<protein>
    <submittedName>
        <fullName evidence="2">Uncharacterized protein</fullName>
    </submittedName>
</protein>
<proteinExistence type="predicted"/>
<organism evidence="2">
    <name type="scientific">Arthrobacter sp. J3.40</name>
    <dbReference type="NCBI Taxonomy" id="347209"/>
    <lineage>
        <taxon>Bacteria</taxon>
        <taxon>Bacillati</taxon>
        <taxon>Actinomycetota</taxon>
        <taxon>Actinomycetes</taxon>
        <taxon>Micrococcales</taxon>
        <taxon>Micrococcaceae</taxon>
        <taxon>Arthrobacter</taxon>
    </lineage>
</organism>
<accession>I3W132</accession>
<dbReference type="AlphaFoldDB" id="I3W132"/>